<comment type="caution">
    <text evidence="1">The sequence shown here is derived from an EMBL/GenBank/DDBJ whole genome shotgun (WGS) entry which is preliminary data.</text>
</comment>
<reference evidence="1" key="2">
    <citation type="journal article" date="2023" name="IMA Fungus">
        <title>Comparative genomic study of the Penicillium genus elucidates a diverse pangenome and 15 lateral gene transfer events.</title>
        <authorList>
            <person name="Petersen C."/>
            <person name="Sorensen T."/>
            <person name="Nielsen M.R."/>
            <person name="Sondergaard T.E."/>
            <person name="Sorensen J.L."/>
            <person name="Fitzpatrick D.A."/>
            <person name="Frisvad J.C."/>
            <person name="Nielsen K.L."/>
        </authorList>
    </citation>
    <scope>NUCLEOTIDE SEQUENCE</scope>
    <source>
        <strain evidence="1">IBT 34128</strain>
    </source>
</reference>
<sequence length="87" mass="10220">MPDLPRFTIYPANINVLALRTDAVPHSNAFTKRSLMLHRRHRALNGRDHSLIRRENVGEKYSDFCDDRNLNKFQWQKKGMGAQLKLE</sequence>
<dbReference type="RefSeq" id="XP_056507394.1">
    <property type="nucleotide sequence ID" value="XM_056659101.1"/>
</dbReference>
<evidence type="ECO:0000313" key="2">
    <source>
        <dbReference type="Proteomes" id="UP001141434"/>
    </source>
</evidence>
<accession>A0A9W9ELE5</accession>
<dbReference type="EMBL" id="JAPMSZ010000011">
    <property type="protein sequence ID" value="KAJ5083997.1"/>
    <property type="molecule type" value="Genomic_DNA"/>
</dbReference>
<dbReference type="Proteomes" id="UP001141434">
    <property type="component" value="Unassembled WGS sequence"/>
</dbReference>
<keyword evidence="2" id="KW-1185">Reference proteome</keyword>
<gene>
    <name evidence="1" type="ORF">NUU61_008576</name>
</gene>
<dbReference type="OrthoDB" id="10653168at2759"/>
<evidence type="ECO:0000313" key="1">
    <source>
        <dbReference type="EMBL" id="KAJ5083997.1"/>
    </source>
</evidence>
<organism evidence="1 2">
    <name type="scientific">Penicillium alfredii</name>
    <dbReference type="NCBI Taxonomy" id="1506179"/>
    <lineage>
        <taxon>Eukaryota</taxon>
        <taxon>Fungi</taxon>
        <taxon>Dikarya</taxon>
        <taxon>Ascomycota</taxon>
        <taxon>Pezizomycotina</taxon>
        <taxon>Eurotiomycetes</taxon>
        <taxon>Eurotiomycetidae</taxon>
        <taxon>Eurotiales</taxon>
        <taxon>Aspergillaceae</taxon>
        <taxon>Penicillium</taxon>
    </lineage>
</organism>
<dbReference type="AlphaFoldDB" id="A0A9W9ELE5"/>
<dbReference type="GeneID" id="81398270"/>
<name>A0A9W9ELE5_9EURO</name>
<proteinExistence type="predicted"/>
<protein>
    <submittedName>
        <fullName evidence="1">Uncharacterized protein</fullName>
    </submittedName>
</protein>
<reference evidence="1" key="1">
    <citation type="submission" date="2022-11" db="EMBL/GenBank/DDBJ databases">
        <authorList>
            <person name="Petersen C."/>
        </authorList>
    </citation>
    <scope>NUCLEOTIDE SEQUENCE</scope>
    <source>
        <strain evidence="1">IBT 34128</strain>
    </source>
</reference>